<name>A0A9W6TBM1_9STRA</name>
<dbReference type="PANTHER" id="PTHR19855">
    <property type="entry name" value="WD40 REPEAT PROTEIN 12, 37"/>
    <property type="match status" value="1"/>
</dbReference>
<reference evidence="4" key="1">
    <citation type="submission" date="2023-04" db="EMBL/GenBank/DDBJ databases">
        <title>Phytophthora lilii NBRC 32176.</title>
        <authorList>
            <person name="Ichikawa N."/>
            <person name="Sato H."/>
            <person name="Tonouchi N."/>
        </authorList>
    </citation>
    <scope>NUCLEOTIDE SEQUENCE</scope>
    <source>
        <strain evidence="4">NBRC 32176</strain>
    </source>
</reference>
<dbReference type="PANTHER" id="PTHR19855:SF11">
    <property type="entry name" value="RIBOSOME BIOGENESIS PROTEIN WDR12"/>
    <property type="match status" value="1"/>
</dbReference>
<evidence type="ECO:0000256" key="2">
    <source>
        <dbReference type="ARBA" id="ARBA00022737"/>
    </source>
</evidence>
<gene>
    <name evidence="4" type="ORF">Plil01_000019900</name>
</gene>
<protein>
    <submittedName>
        <fullName evidence="4">Unnamed protein product</fullName>
    </submittedName>
</protein>
<dbReference type="InterPro" id="IPR015943">
    <property type="entry name" value="WD40/YVTN_repeat-like_dom_sf"/>
</dbReference>
<dbReference type="Gene3D" id="2.130.10.10">
    <property type="entry name" value="YVTN repeat-like/Quinoprotein amine dehydrogenase"/>
    <property type="match status" value="1"/>
</dbReference>
<feature type="repeat" description="WD" evidence="3">
    <location>
        <begin position="14"/>
        <end position="54"/>
    </location>
</feature>
<dbReference type="OrthoDB" id="7668193at2759"/>
<keyword evidence="2" id="KW-0677">Repeat</keyword>
<dbReference type="InterPro" id="IPR036322">
    <property type="entry name" value="WD40_repeat_dom_sf"/>
</dbReference>
<sequence length="160" mass="16576">MRSSKAAPAPLGVLRGHGAPVNSVGFLSASSVVSGAGDGAVKIWDLKTRRELATNAAAHSKAGVLHCAALPGSAATGQKFVTQGRDGYVKLWDALSFGASAEPVAKFYCGSYSFTKFATLRWPGEDSSENAGLIVCPSSVDNKVGGMLLGRDRLPCRGYD</sequence>
<dbReference type="InterPro" id="IPR001680">
    <property type="entry name" value="WD40_rpt"/>
</dbReference>
<dbReference type="PROSITE" id="PS50294">
    <property type="entry name" value="WD_REPEATS_REGION"/>
    <property type="match status" value="1"/>
</dbReference>
<organism evidence="4 5">
    <name type="scientific">Phytophthora lilii</name>
    <dbReference type="NCBI Taxonomy" id="2077276"/>
    <lineage>
        <taxon>Eukaryota</taxon>
        <taxon>Sar</taxon>
        <taxon>Stramenopiles</taxon>
        <taxon>Oomycota</taxon>
        <taxon>Peronosporomycetes</taxon>
        <taxon>Peronosporales</taxon>
        <taxon>Peronosporaceae</taxon>
        <taxon>Phytophthora</taxon>
    </lineage>
</organism>
<dbReference type="SMART" id="SM00320">
    <property type="entry name" value="WD40"/>
    <property type="match status" value="2"/>
</dbReference>
<dbReference type="PROSITE" id="PS50082">
    <property type="entry name" value="WD_REPEATS_2"/>
    <property type="match status" value="1"/>
</dbReference>
<dbReference type="SUPFAM" id="SSF50978">
    <property type="entry name" value="WD40 repeat-like"/>
    <property type="match status" value="1"/>
</dbReference>
<evidence type="ECO:0000313" key="5">
    <source>
        <dbReference type="Proteomes" id="UP001165083"/>
    </source>
</evidence>
<keyword evidence="1 3" id="KW-0853">WD repeat</keyword>
<dbReference type="Pfam" id="PF00400">
    <property type="entry name" value="WD40"/>
    <property type="match status" value="2"/>
</dbReference>
<dbReference type="InterPro" id="IPR019775">
    <property type="entry name" value="WD40_repeat_CS"/>
</dbReference>
<evidence type="ECO:0000256" key="1">
    <source>
        <dbReference type="ARBA" id="ARBA00022574"/>
    </source>
</evidence>
<dbReference type="AlphaFoldDB" id="A0A9W6TBM1"/>
<evidence type="ECO:0000313" key="4">
    <source>
        <dbReference type="EMBL" id="GMF09283.1"/>
    </source>
</evidence>
<proteinExistence type="predicted"/>
<comment type="caution">
    <text evidence="4">The sequence shown here is derived from an EMBL/GenBank/DDBJ whole genome shotgun (WGS) entry which is preliminary data.</text>
</comment>
<accession>A0A9W6TBM1</accession>
<dbReference type="EMBL" id="BSXW01000007">
    <property type="protein sequence ID" value="GMF09283.1"/>
    <property type="molecule type" value="Genomic_DNA"/>
</dbReference>
<dbReference type="PROSITE" id="PS00678">
    <property type="entry name" value="WD_REPEATS_1"/>
    <property type="match status" value="1"/>
</dbReference>
<dbReference type="Proteomes" id="UP001165083">
    <property type="component" value="Unassembled WGS sequence"/>
</dbReference>
<evidence type="ECO:0000256" key="3">
    <source>
        <dbReference type="PROSITE-ProRule" id="PRU00221"/>
    </source>
</evidence>
<keyword evidence="5" id="KW-1185">Reference proteome</keyword>